<comment type="caution">
    <text evidence="1">The sequence shown here is derived from an EMBL/GenBank/DDBJ whole genome shotgun (WGS) entry which is preliminary data.</text>
</comment>
<proteinExistence type="predicted"/>
<sequence>TAAGAGGSAYDPDNYTSSTEVDCRAARVQDASVADLPYGRYWIYLVPIQYDASGTKILYNGVSPNPDAMSFIDIGV</sequence>
<organism evidence="1">
    <name type="scientific">marine sediment metagenome</name>
    <dbReference type="NCBI Taxonomy" id="412755"/>
    <lineage>
        <taxon>unclassified sequences</taxon>
        <taxon>metagenomes</taxon>
        <taxon>ecological metagenomes</taxon>
    </lineage>
</organism>
<evidence type="ECO:0000313" key="1">
    <source>
        <dbReference type="EMBL" id="KKK92554.1"/>
    </source>
</evidence>
<protein>
    <submittedName>
        <fullName evidence="1">Uncharacterized protein</fullName>
    </submittedName>
</protein>
<gene>
    <name evidence="1" type="ORF">LCGC14_2701780</name>
</gene>
<accession>A0A0F9BPU1</accession>
<feature type="non-terminal residue" evidence="1">
    <location>
        <position position="1"/>
    </location>
</feature>
<reference evidence="1" key="1">
    <citation type="journal article" date="2015" name="Nature">
        <title>Complex archaea that bridge the gap between prokaryotes and eukaryotes.</title>
        <authorList>
            <person name="Spang A."/>
            <person name="Saw J.H."/>
            <person name="Jorgensen S.L."/>
            <person name="Zaremba-Niedzwiedzka K."/>
            <person name="Martijn J."/>
            <person name="Lind A.E."/>
            <person name="van Eijk R."/>
            <person name="Schleper C."/>
            <person name="Guy L."/>
            <person name="Ettema T.J."/>
        </authorList>
    </citation>
    <scope>NUCLEOTIDE SEQUENCE</scope>
</reference>
<name>A0A0F9BPU1_9ZZZZ</name>
<dbReference type="AlphaFoldDB" id="A0A0F9BPU1"/>
<dbReference type="EMBL" id="LAZR01048164">
    <property type="protein sequence ID" value="KKK92554.1"/>
    <property type="molecule type" value="Genomic_DNA"/>
</dbReference>